<protein>
    <submittedName>
        <fullName evidence="3">Uncharacterized protein</fullName>
    </submittedName>
</protein>
<feature type="compositionally biased region" description="Polar residues" evidence="1">
    <location>
        <begin position="416"/>
        <end position="443"/>
    </location>
</feature>
<evidence type="ECO:0000313" key="4">
    <source>
        <dbReference type="Proteomes" id="UP001154078"/>
    </source>
</evidence>
<evidence type="ECO:0000256" key="1">
    <source>
        <dbReference type="SAM" id="MobiDB-lite"/>
    </source>
</evidence>
<feature type="region of interest" description="Disordered" evidence="1">
    <location>
        <begin position="229"/>
        <end position="292"/>
    </location>
</feature>
<feature type="compositionally biased region" description="Basic and acidic residues" evidence="1">
    <location>
        <begin position="328"/>
        <end position="337"/>
    </location>
</feature>
<evidence type="ECO:0000313" key="3">
    <source>
        <dbReference type="EMBL" id="CAH0560381.1"/>
    </source>
</evidence>
<feature type="region of interest" description="Disordered" evidence="1">
    <location>
        <begin position="128"/>
        <end position="157"/>
    </location>
</feature>
<gene>
    <name evidence="3" type="ORF">MELIAE_LOCUS10138</name>
</gene>
<keyword evidence="4" id="KW-1185">Reference proteome</keyword>
<sequence>MTILRAAVLVLVLLVVTQAAPKPTEEGNLVDGKLIVTTQGSAKITVEHSNNVTGPVTVKRQATNQSVVLEKSSKERLSDEVLQRLGRQIENKTQVRAERDTEDPKNISIDALINQPTDQKATLELRQKRECDDNKNKEKSKVTSKSKRDDDTIKKEPVASEINENITLTQHEAVQVKNETVAIDADKPKREVEIKDKTTPKSTINAAKTKRENEKAMEATNFTVGVVKPRRDVKQAKNQTDIAASKPKRDVKQSKNQTDIAASKPKRDVKQAKNQTDIAASKPKRDVKQAKNQTDIVAGKPKREAVEAKNETVAKYAANPTDYAAAKSKRETVEAKNKTAPMDASQSIKNADQKLKREAELANNEFATTNVPQKTNIMKISPRNATKSKREIETQKNDTTSVKEVLMTKREALTPKNETNVTSKASINTTTKPTKTAAVNATEVTKKSKRNDDALNTNLTRTERSGNQSHHHHVHKRCDNANIESHETRKQRSVKESASNIKPTNQDAPAKLVDVSGSDSNRSRRDINPAHCRCGVFAKSKVSVHETPLHSKIFPVICEGQVEEVQSVCSNLCKKELDINQYNNEMCLNVSGQKRISLKMFMKPCKEIDEWNDTSYSSLLCCNNHKVVTCWS</sequence>
<dbReference type="AlphaFoldDB" id="A0A9P0FM64"/>
<keyword evidence="2" id="KW-0732">Signal</keyword>
<proteinExistence type="predicted"/>
<dbReference type="EMBL" id="OV121138">
    <property type="protein sequence ID" value="CAH0560381.1"/>
    <property type="molecule type" value="Genomic_DNA"/>
</dbReference>
<feature type="region of interest" description="Disordered" evidence="1">
    <location>
        <begin position="414"/>
        <end position="524"/>
    </location>
</feature>
<feature type="region of interest" description="Disordered" evidence="1">
    <location>
        <begin position="327"/>
        <end position="349"/>
    </location>
</feature>
<evidence type="ECO:0000256" key="2">
    <source>
        <dbReference type="SAM" id="SignalP"/>
    </source>
</evidence>
<feature type="signal peptide" evidence="2">
    <location>
        <begin position="1"/>
        <end position="19"/>
    </location>
</feature>
<feature type="chain" id="PRO_5040466492" evidence="2">
    <location>
        <begin position="20"/>
        <end position="632"/>
    </location>
</feature>
<name>A0A9P0FM64_BRAAE</name>
<reference evidence="3" key="1">
    <citation type="submission" date="2021-12" db="EMBL/GenBank/DDBJ databases">
        <authorList>
            <person name="King R."/>
        </authorList>
    </citation>
    <scope>NUCLEOTIDE SEQUENCE</scope>
</reference>
<feature type="compositionally biased region" description="Polar residues" evidence="1">
    <location>
        <begin position="454"/>
        <end position="468"/>
    </location>
</feature>
<feature type="compositionally biased region" description="Basic and acidic residues" evidence="1">
    <location>
        <begin position="444"/>
        <end position="453"/>
    </location>
</feature>
<feature type="compositionally biased region" description="Polar residues" evidence="1">
    <location>
        <begin position="496"/>
        <end position="507"/>
    </location>
</feature>
<dbReference type="Proteomes" id="UP001154078">
    <property type="component" value="Chromosome 7"/>
</dbReference>
<accession>A0A9P0FM64</accession>
<feature type="compositionally biased region" description="Basic and acidic residues" evidence="1">
    <location>
        <begin position="484"/>
        <end position="495"/>
    </location>
</feature>
<organism evidence="3 4">
    <name type="scientific">Brassicogethes aeneus</name>
    <name type="common">Rape pollen beetle</name>
    <name type="synonym">Meligethes aeneus</name>
    <dbReference type="NCBI Taxonomy" id="1431903"/>
    <lineage>
        <taxon>Eukaryota</taxon>
        <taxon>Metazoa</taxon>
        <taxon>Ecdysozoa</taxon>
        <taxon>Arthropoda</taxon>
        <taxon>Hexapoda</taxon>
        <taxon>Insecta</taxon>
        <taxon>Pterygota</taxon>
        <taxon>Neoptera</taxon>
        <taxon>Endopterygota</taxon>
        <taxon>Coleoptera</taxon>
        <taxon>Polyphaga</taxon>
        <taxon>Cucujiformia</taxon>
        <taxon>Nitidulidae</taxon>
        <taxon>Meligethinae</taxon>
        <taxon>Brassicogethes</taxon>
    </lineage>
</organism>